<sequence>MSGTKSPLFMLDTDVCSYLIRGHSRSVDARFRNTNPDRVCISVITRGELLYGIARRPDAKRLALLVSRFLDAMPVIPWESGAADVYANVRAQLEAAGTPIGYADTMIAAHAIDSNAVLVTNNARHYERIDITGFKYESWAGDPP</sequence>
<keyword evidence="8" id="KW-0800">Toxin</keyword>
<dbReference type="KEGG" id="bgv:CAL12_23790"/>
<dbReference type="PANTHER" id="PTHR33653:SF1">
    <property type="entry name" value="RIBONUCLEASE VAPC2"/>
    <property type="match status" value="1"/>
</dbReference>
<evidence type="ECO:0000256" key="3">
    <source>
        <dbReference type="ARBA" id="ARBA00022722"/>
    </source>
</evidence>
<evidence type="ECO:0000313" key="11">
    <source>
        <dbReference type="Proteomes" id="UP000194151"/>
    </source>
</evidence>
<accession>A0A1W6YR10</accession>
<dbReference type="RefSeq" id="WP_086066862.1">
    <property type="nucleotide sequence ID" value="NZ_CP021108.1"/>
</dbReference>
<dbReference type="Gene3D" id="3.40.50.1010">
    <property type="entry name" value="5'-nuclease"/>
    <property type="match status" value="1"/>
</dbReference>
<protein>
    <recommendedName>
        <fullName evidence="8">Ribonuclease VapC</fullName>
        <shortName evidence="8">RNase VapC</shortName>
        <ecNumber evidence="8">3.1.-.-</ecNumber>
    </recommendedName>
    <alternativeName>
        <fullName evidence="8">Toxin VapC</fullName>
    </alternativeName>
</protein>
<evidence type="ECO:0000256" key="7">
    <source>
        <dbReference type="ARBA" id="ARBA00038093"/>
    </source>
</evidence>
<dbReference type="Proteomes" id="UP000194151">
    <property type="component" value="Chromosome"/>
</dbReference>
<evidence type="ECO:0000313" key="10">
    <source>
        <dbReference type="EMBL" id="ARP83530.1"/>
    </source>
</evidence>
<dbReference type="InterPro" id="IPR050556">
    <property type="entry name" value="Type_II_TA_system_RNase"/>
</dbReference>
<feature type="binding site" evidence="8">
    <location>
        <position position="12"/>
    </location>
    <ligand>
        <name>Mg(2+)</name>
        <dbReference type="ChEBI" id="CHEBI:18420"/>
    </ligand>
</feature>
<evidence type="ECO:0000256" key="6">
    <source>
        <dbReference type="ARBA" id="ARBA00022842"/>
    </source>
</evidence>
<keyword evidence="2 8" id="KW-1277">Toxin-antitoxin system</keyword>
<feature type="binding site" evidence="8">
    <location>
        <position position="104"/>
    </location>
    <ligand>
        <name>Mg(2+)</name>
        <dbReference type="ChEBI" id="CHEBI:18420"/>
    </ligand>
</feature>
<keyword evidence="4 8" id="KW-0479">Metal-binding</keyword>
<keyword evidence="5 8" id="KW-0378">Hydrolase</keyword>
<proteinExistence type="inferred from homology"/>
<evidence type="ECO:0000256" key="1">
    <source>
        <dbReference type="ARBA" id="ARBA00001946"/>
    </source>
</evidence>
<gene>
    <name evidence="8" type="primary">vapC</name>
    <name evidence="10" type="ORF">CAL12_23790</name>
</gene>
<organism evidence="10 11">
    <name type="scientific">Bordetella genomosp. 8</name>
    <dbReference type="NCBI Taxonomy" id="1416806"/>
    <lineage>
        <taxon>Bacteria</taxon>
        <taxon>Pseudomonadati</taxon>
        <taxon>Pseudomonadota</taxon>
        <taxon>Betaproteobacteria</taxon>
        <taxon>Burkholderiales</taxon>
        <taxon>Alcaligenaceae</taxon>
        <taxon>Bordetella</taxon>
    </lineage>
</organism>
<dbReference type="STRING" id="1416806.CAL12_23790"/>
<dbReference type="GO" id="GO:0000287">
    <property type="term" value="F:magnesium ion binding"/>
    <property type="evidence" value="ECO:0007669"/>
    <property type="project" value="UniProtKB-UniRule"/>
</dbReference>
<keyword evidence="6 8" id="KW-0460">Magnesium</keyword>
<dbReference type="InterPro" id="IPR002716">
    <property type="entry name" value="PIN_dom"/>
</dbReference>
<dbReference type="InterPro" id="IPR029060">
    <property type="entry name" value="PIN-like_dom_sf"/>
</dbReference>
<comment type="cofactor">
    <cofactor evidence="1 8">
        <name>Mg(2+)</name>
        <dbReference type="ChEBI" id="CHEBI:18420"/>
    </cofactor>
</comment>
<dbReference type="InterPro" id="IPR022907">
    <property type="entry name" value="VapC_family"/>
</dbReference>
<dbReference type="SUPFAM" id="SSF88723">
    <property type="entry name" value="PIN domain-like"/>
    <property type="match status" value="1"/>
</dbReference>
<dbReference type="GO" id="GO:0004540">
    <property type="term" value="F:RNA nuclease activity"/>
    <property type="evidence" value="ECO:0007669"/>
    <property type="project" value="InterPro"/>
</dbReference>
<evidence type="ECO:0000256" key="5">
    <source>
        <dbReference type="ARBA" id="ARBA00022801"/>
    </source>
</evidence>
<evidence type="ECO:0000256" key="8">
    <source>
        <dbReference type="HAMAP-Rule" id="MF_00265"/>
    </source>
</evidence>
<dbReference type="GO" id="GO:0016787">
    <property type="term" value="F:hydrolase activity"/>
    <property type="evidence" value="ECO:0007669"/>
    <property type="project" value="UniProtKB-KW"/>
</dbReference>
<evidence type="ECO:0000256" key="2">
    <source>
        <dbReference type="ARBA" id="ARBA00022649"/>
    </source>
</evidence>
<dbReference type="Pfam" id="PF01850">
    <property type="entry name" value="PIN"/>
    <property type="match status" value="1"/>
</dbReference>
<reference evidence="10 11" key="1">
    <citation type="submission" date="2017-05" db="EMBL/GenBank/DDBJ databases">
        <title>Complete and WGS of Bordetella genogroups.</title>
        <authorList>
            <person name="Spilker T."/>
            <person name="LiPuma J."/>
        </authorList>
    </citation>
    <scope>NUCLEOTIDE SEQUENCE [LARGE SCALE GENOMIC DNA]</scope>
    <source>
        <strain evidence="10 11">AU19157</strain>
    </source>
</reference>
<comment type="similarity">
    <text evidence="7 8">Belongs to the PINc/VapC protein family.</text>
</comment>
<dbReference type="CDD" id="cd09881">
    <property type="entry name" value="PIN_VapC4-5_FitB-like"/>
    <property type="match status" value="1"/>
</dbReference>
<name>A0A1W6YR10_9BORD</name>
<dbReference type="EMBL" id="CP021108">
    <property type="protein sequence ID" value="ARP83530.1"/>
    <property type="molecule type" value="Genomic_DNA"/>
</dbReference>
<comment type="function">
    <text evidence="8">Toxic component of a toxin-antitoxin (TA) system. An RNase.</text>
</comment>
<dbReference type="HAMAP" id="MF_00265">
    <property type="entry name" value="VapC_Nob1"/>
    <property type="match status" value="1"/>
</dbReference>
<dbReference type="PANTHER" id="PTHR33653">
    <property type="entry name" value="RIBONUCLEASE VAPC2"/>
    <property type="match status" value="1"/>
</dbReference>
<keyword evidence="11" id="KW-1185">Reference proteome</keyword>
<evidence type="ECO:0000256" key="4">
    <source>
        <dbReference type="ARBA" id="ARBA00022723"/>
    </source>
</evidence>
<evidence type="ECO:0000259" key="9">
    <source>
        <dbReference type="Pfam" id="PF01850"/>
    </source>
</evidence>
<keyword evidence="3 8" id="KW-0540">Nuclease</keyword>
<dbReference type="AlphaFoldDB" id="A0A1W6YR10"/>
<dbReference type="EC" id="3.1.-.-" evidence="8"/>
<feature type="domain" description="PIN" evidence="9">
    <location>
        <begin position="10"/>
        <end position="127"/>
    </location>
</feature>
<dbReference type="OrthoDB" id="9796690at2"/>
<dbReference type="GO" id="GO:0090729">
    <property type="term" value="F:toxin activity"/>
    <property type="evidence" value="ECO:0007669"/>
    <property type="project" value="UniProtKB-KW"/>
</dbReference>